<reference evidence="1" key="1">
    <citation type="submission" date="2014-11" db="EMBL/GenBank/DDBJ databases">
        <authorList>
            <person name="Amaro Gonzalez C."/>
        </authorList>
    </citation>
    <scope>NUCLEOTIDE SEQUENCE</scope>
</reference>
<dbReference type="EMBL" id="GBXM01022951">
    <property type="protein sequence ID" value="JAH85626.1"/>
    <property type="molecule type" value="Transcribed_RNA"/>
</dbReference>
<dbReference type="AlphaFoldDB" id="A0A0E9W5M8"/>
<evidence type="ECO:0000313" key="1">
    <source>
        <dbReference type="EMBL" id="JAH85626.1"/>
    </source>
</evidence>
<name>A0A0E9W5M8_ANGAN</name>
<sequence>MPVLYLPYRRSLLSPILPISCLSFK</sequence>
<reference evidence="1" key="2">
    <citation type="journal article" date="2015" name="Fish Shellfish Immunol.">
        <title>Early steps in the European eel (Anguilla anguilla)-Vibrio vulnificus interaction in the gills: Role of the RtxA13 toxin.</title>
        <authorList>
            <person name="Callol A."/>
            <person name="Pajuelo D."/>
            <person name="Ebbesson L."/>
            <person name="Teles M."/>
            <person name="MacKenzie S."/>
            <person name="Amaro C."/>
        </authorList>
    </citation>
    <scope>NUCLEOTIDE SEQUENCE</scope>
</reference>
<proteinExistence type="predicted"/>
<protein>
    <submittedName>
        <fullName evidence="1">Uncharacterized protein</fullName>
    </submittedName>
</protein>
<accession>A0A0E9W5M8</accession>
<organism evidence="1">
    <name type="scientific">Anguilla anguilla</name>
    <name type="common">European freshwater eel</name>
    <name type="synonym">Muraena anguilla</name>
    <dbReference type="NCBI Taxonomy" id="7936"/>
    <lineage>
        <taxon>Eukaryota</taxon>
        <taxon>Metazoa</taxon>
        <taxon>Chordata</taxon>
        <taxon>Craniata</taxon>
        <taxon>Vertebrata</taxon>
        <taxon>Euteleostomi</taxon>
        <taxon>Actinopterygii</taxon>
        <taxon>Neopterygii</taxon>
        <taxon>Teleostei</taxon>
        <taxon>Anguilliformes</taxon>
        <taxon>Anguillidae</taxon>
        <taxon>Anguilla</taxon>
    </lineage>
</organism>